<evidence type="ECO:0000313" key="1">
    <source>
        <dbReference type="EMBL" id="TWI90816.1"/>
    </source>
</evidence>
<protein>
    <submittedName>
        <fullName evidence="1">GxxExxY protein</fullName>
    </submittedName>
</protein>
<sequence>MSVVLTENDLSNIVIREAIHIHKTLGPGLLGNVYKECLHYRLVKSGLQVQKERVIPVTFEEIRLECGYRADLIVEDKLVIEVKAIEAIADVHIAQTLTYLKFACCKLGLLINFNVSLLKNGIRRVVNQL</sequence>
<name>A0A562TCK4_CHIJA</name>
<comment type="caution">
    <text evidence="1">The sequence shown here is derived from an EMBL/GenBank/DDBJ whole genome shotgun (WGS) entry which is preliminary data.</text>
</comment>
<reference evidence="1 2" key="1">
    <citation type="journal article" date="2013" name="Stand. Genomic Sci.">
        <title>Genomic Encyclopedia of Type Strains, Phase I: The one thousand microbial genomes (KMG-I) project.</title>
        <authorList>
            <person name="Kyrpides N.C."/>
            <person name="Woyke T."/>
            <person name="Eisen J.A."/>
            <person name="Garrity G."/>
            <person name="Lilburn T.G."/>
            <person name="Beck B.J."/>
            <person name="Whitman W.B."/>
            <person name="Hugenholtz P."/>
            <person name="Klenk H.P."/>
        </authorList>
    </citation>
    <scope>NUCLEOTIDE SEQUENCE [LARGE SCALE GENOMIC DNA]</scope>
    <source>
        <strain evidence="1 2">DSM 13484</strain>
    </source>
</reference>
<evidence type="ECO:0000313" key="2">
    <source>
        <dbReference type="Proteomes" id="UP000316778"/>
    </source>
</evidence>
<dbReference type="Pfam" id="PF13366">
    <property type="entry name" value="PDDEXK_3"/>
    <property type="match status" value="1"/>
</dbReference>
<dbReference type="AlphaFoldDB" id="A0A562TCK4"/>
<dbReference type="NCBIfam" id="TIGR04256">
    <property type="entry name" value="GxxExxY"/>
    <property type="match status" value="1"/>
</dbReference>
<dbReference type="EMBL" id="VLLG01000002">
    <property type="protein sequence ID" value="TWI90816.1"/>
    <property type="molecule type" value="Genomic_DNA"/>
</dbReference>
<gene>
    <name evidence="1" type="ORF">LX66_0176</name>
</gene>
<proteinExistence type="predicted"/>
<dbReference type="OrthoDB" id="1119698at2"/>
<organism evidence="1 2">
    <name type="scientific">Chitinophaga japonensis</name>
    <name type="common">Flexibacter japonensis</name>
    <dbReference type="NCBI Taxonomy" id="104662"/>
    <lineage>
        <taxon>Bacteria</taxon>
        <taxon>Pseudomonadati</taxon>
        <taxon>Bacteroidota</taxon>
        <taxon>Chitinophagia</taxon>
        <taxon>Chitinophagales</taxon>
        <taxon>Chitinophagaceae</taxon>
        <taxon>Chitinophaga</taxon>
    </lineage>
</organism>
<keyword evidence="2" id="KW-1185">Reference proteome</keyword>
<dbReference type="RefSeq" id="WP_145710002.1">
    <property type="nucleotide sequence ID" value="NZ_BAAAFY010000001.1"/>
</dbReference>
<accession>A0A562TCK4</accession>
<dbReference type="Proteomes" id="UP000316778">
    <property type="component" value="Unassembled WGS sequence"/>
</dbReference>
<dbReference type="InterPro" id="IPR026350">
    <property type="entry name" value="GxxExxY"/>
</dbReference>